<evidence type="ECO:0000256" key="2">
    <source>
        <dbReference type="SAM" id="SignalP"/>
    </source>
</evidence>
<organism evidence="3 4">
    <name type="scientific">Cutaneotrichosporon oleaginosum</name>
    <dbReference type="NCBI Taxonomy" id="879819"/>
    <lineage>
        <taxon>Eukaryota</taxon>
        <taxon>Fungi</taxon>
        <taxon>Dikarya</taxon>
        <taxon>Basidiomycota</taxon>
        <taxon>Agaricomycotina</taxon>
        <taxon>Tremellomycetes</taxon>
        <taxon>Trichosporonales</taxon>
        <taxon>Trichosporonaceae</taxon>
        <taxon>Cutaneotrichosporon</taxon>
    </lineage>
</organism>
<protein>
    <submittedName>
        <fullName evidence="3">Uncharacterized protein</fullName>
    </submittedName>
</protein>
<keyword evidence="1" id="KW-1133">Transmembrane helix</keyword>
<feature type="chain" id="PRO_5005245741" evidence="2">
    <location>
        <begin position="24"/>
        <end position="111"/>
    </location>
</feature>
<keyword evidence="4" id="KW-1185">Reference proteome</keyword>
<feature type="transmembrane region" description="Helical" evidence="1">
    <location>
        <begin position="85"/>
        <end position="110"/>
    </location>
</feature>
<dbReference type="Proteomes" id="UP000053611">
    <property type="component" value="Unassembled WGS sequence"/>
</dbReference>
<reference evidence="3 4" key="1">
    <citation type="submission" date="2015-03" db="EMBL/GenBank/DDBJ databases">
        <title>Genomics and transcriptomics of the oil-accumulating basidiomycete yeast T. oleaginosus allow insights into substrate utilization and the diverse evolutionary trajectories of mating systems in fungi.</title>
        <authorList>
            <consortium name="DOE Joint Genome Institute"/>
            <person name="Kourist R."/>
            <person name="Kracht O."/>
            <person name="Bracharz F."/>
            <person name="Lipzen A."/>
            <person name="Nolan M."/>
            <person name="Ohm R."/>
            <person name="Grigoriev I."/>
            <person name="Sun S."/>
            <person name="Heitman J."/>
            <person name="Bruck T."/>
            <person name="Nowrousian M."/>
        </authorList>
    </citation>
    <scope>NUCLEOTIDE SEQUENCE [LARGE SCALE GENOMIC DNA]</scope>
    <source>
        <strain evidence="3 4">IBC0246</strain>
    </source>
</reference>
<dbReference type="RefSeq" id="XP_018282582.1">
    <property type="nucleotide sequence ID" value="XM_018425064.1"/>
</dbReference>
<sequence length="111" mass="12089">MSVRARLLLRPALRLMPARLALAQPPLQSNQHFLTCSPLHASSVSRLPRKSPLDTGHKDLLAHGEVQMKTAIQPFDSWRMMAAKVFGIAGAYVFLAGLAAGVCYVGVVLWP</sequence>
<evidence type="ECO:0000313" key="4">
    <source>
        <dbReference type="Proteomes" id="UP000053611"/>
    </source>
</evidence>
<feature type="signal peptide" evidence="2">
    <location>
        <begin position="1"/>
        <end position="23"/>
    </location>
</feature>
<proteinExistence type="predicted"/>
<dbReference type="EMBL" id="KQ087178">
    <property type="protein sequence ID" value="KLT46091.1"/>
    <property type="molecule type" value="Genomic_DNA"/>
</dbReference>
<dbReference type="AlphaFoldDB" id="A0A0J0XYH7"/>
<keyword evidence="2" id="KW-0732">Signal</keyword>
<dbReference type="GeneID" id="28985667"/>
<evidence type="ECO:0000256" key="1">
    <source>
        <dbReference type="SAM" id="Phobius"/>
    </source>
</evidence>
<evidence type="ECO:0000313" key="3">
    <source>
        <dbReference type="EMBL" id="KLT46091.1"/>
    </source>
</evidence>
<keyword evidence="1" id="KW-0472">Membrane</keyword>
<gene>
    <name evidence="3" type="ORF">CC85DRAFT_298792</name>
</gene>
<accession>A0A0J0XYH7</accession>
<name>A0A0J0XYH7_9TREE</name>
<keyword evidence="1" id="KW-0812">Transmembrane</keyword>